<keyword evidence="2" id="KW-1185">Reference proteome</keyword>
<proteinExistence type="predicted"/>
<evidence type="ECO:0000313" key="1">
    <source>
        <dbReference type="EMBL" id="KAF9060776.1"/>
    </source>
</evidence>
<dbReference type="OrthoDB" id="3027520at2759"/>
<dbReference type="Proteomes" id="UP000772434">
    <property type="component" value="Unassembled WGS sequence"/>
</dbReference>
<accession>A0A9P5PCF8</accession>
<reference evidence="1" key="1">
    <citation type="submission" date="2020-11" db="EMBL/GenBank/DDBJ databases">
        <authorList>
            <consortium name="DOE Joint Genome Institute"/>
            <person name="Ahrendt S."/>
            <person name="Riley R."/>
            <person name="Andreopoulos W."/>
            <person name="Labutti K."/>
            <person name="Pangilinan J."/>
            <person name="Ruiz-Duenas F.J."/>
            <person name="Barrasa J.M."/>
            <person name="Sanchez-Garcia M."/>
            <person name="Camarero S."/>
            <person name="Miyauchi S."/>
            <person name="Serrano A."/>
            <person name="Linde D."/>
            <person name="Babiker R."/>
            <person name="Drula E."/>
            <person name="Ayuso-Fernandez I."/>
            <person name="Pacheco R."/>
            <person name="Padilla G."/>
            <person name="Ferreira P."/>
            <person name="Barriuso J."/>
            <person name="Kellner H."/>
            <person name="Castanera R."/>
            <person name="Alfaro M."/>
            <person name="Ramirez L."/>
            <person name="Pisabarro A.G."/>
            <person name="Kuo A."/>
            <person name="Tritt A."/>
            <person name="Lipzen A."/>
            <person name="He G."/>
            <person name="Yan M."/>
            <person name="Ng V."/>
            <person name="Cullen D."/>
            <person name="Martin F."/>
            <person name="Rosso M.-N."/>
            <person name="Henrissat B."/>
            <person name="Hibbett D."/>
            <person name="Martinez A.T."/>
            <person name="Grigoriev I.V."/>
        </authorList>
    </citation>
    <scope>NUCLEOTIDE SEQUENCE</scope>
    <source>
        <strain evidence="1">AH 40177</strain>
    </source>
</reference>
<comment type="caution">
    <text evidence="1">The sequence shown here is derived from an EMBL/GenBank/DDBJ whole genome shotgun (WGS) entry which is preliminary data.</text>
</comment>
<gene>
    <name evidence="1" type="ORF">BDP27DRAFT_1406953</name>
</gene>
<dbReference type="AlphaFoldDB" id="A0A9P5PCF8"/>
<organism evidence="1 2">
    <name type="scientific">Rhodocollybia butyracea</name>
    <dbReference type="NCBI Taxonomy" id="206335"/>
    <lineage>
        <taxon>Eukaryota</taxon>
        <taxon>Fungi</taxon>
        <taxon>Dikarya</taxon>
        <taxon>Basidiomycota</taxon>
        <taxon>Agaricomycotina</taxon>
        <taxon>Agaricomycetes</taxon>
        <taxon>Agaricomycetidae</taxon>
        <taxon>Agaricales</taxon>
        <taxon>Marasmiineae</taxon>
        <taxon>Omphalotaceae</taxon>
        <taxon>Rhodocollybia</taxon>
    </lineage>
</organism>
<protein>
    <submittedName>
        <fullName evidence="1">Uncharacterized protein</fullName>
    </submittedName>
</protein>
<sequence>MCAVIMSKISIPTKTYIPKLPRHKSWKWLKRLFAGKGVLVKHSNEFYYPGRLIYWDKNAKHGSVEMWRGIQNDLAGTIIEKIPVKNIVDGLWMDEKGRQKFNLLFIAWILHTATPGTCGLLDTELAAINARVHTQFPKSAEMDHLKMLHNSIAHARTLLVAHKFHSELAADADNLHLKAWED</sequence>
<dbReference type="EMBL" id="JADNRY010000227">
    <property type="protein sequence ID" value="KAF9060776.1"/>
    <property type="molecule type" value="Genomic_DNA"/>
</dbReference>
<name>A0A9P5PCF8_9AGAR</name>
<evidence type="ECO:0000313" key="2">
    <source>
        <dbReference type="Proteomes" id="UP000772434"/>
    </source>
</evidence>